<organism evidence="1 2">
    <name type="scientific">Methylobacterium nodulans (strain LMG 21967 / CNCM I-2342 / ORS 2060)</name>
    <dbReference type="NCBI Taxonomy" id="460265"/>
    <lineage>
        <taxon>Bacteria</taxon>
        <taxon>Pseudomonadati</taxon>
        <taxon>Pseudomonadota</taxon>
        <taxon>Alphaproteobacteria</taxon>
        <taxon>Hyphomicrobiales</taxon>
        <taxon>Methylobacteriaceae</taxon>
        <taxon>Methylobacterium</taxon>
    </lineage>
</organism>
<dbReference type="RefSeq" id="WP_015929078.1">
    <property type="nucleotide sequence ID" value="NC_011894.1"/>
</dbReference>
<evidence type="ECO:0000313" key="1">
    <source>
        <dbReference type="EMBL" id="ACL57398.1"/>
    </source>
</evidence>
<evidence type="ECO:0000313" key="2">
    <source>
        <dbReference type="Proteomes" id="UP000008207"/>
    </source>
</evidence>
<keyword evidence="2" id="KW-1185">Reference proteome</keyword>
<reference evidence="1 2" key="1">
    <citation type="submission" date="2009-01" db="EMBL/GenBank/DDBJ databases">
        <title>Complete sequence of chromosome of Methylobacterium nodulans ORS 2060.</title>
        <authorList>
            <consortium name="US DOE Joint Genome Institute"/>
            <person name="Lucas S."/>
            <person name="Copeland A."/>
            <person name="Lapidus A."/>
            <person name="Glavina del Rio T."/>
            <person name="Dalin E."/>
            <person name="Tice H."/>
            <person name="Bruce D."/>
            <person name="Goodwin L."/>
            <person name="Pitluck S."/>
            <person name="Sims D."/>
            <person name="Brettin T."/>
            <person name="Detter J.C."/>
            <person name="Han C."/>
            <person name="Larimer F."/>
            <person name="Land M."/>
            <person name="Hauser L."/>
            <person name="Kyrpides N."/>
            <person name="Ivanova N."/>
            <person name="Marx C.J."/>
            <person name="Richardson P."/>
        </authorList>
    </citation>
    <scope>NUCLEOTIDE SEQUENCE [LARGE SCALE GENOMIC DNA]</scope>
    <source>
        <strain evidence="2">LMG 21967 / CNCM I-2342 / ORS 2060</strain>
    </source>
</reference>
<dbReference type="AlphaFoldDB" id="B8IBI3"/>
<name>B8IBI3_METNO</name>
<dbReference type="HOGENOM" id="CLU_2753245_0_0_5"/>
<dbReference type="KEGG" id="mno:Mnod_2427"/>
<accession>B8IBI3</accession>
<gene>
    <name evidence="1" type="ordered locus">Mnod_2427</name>
</gene>
<sequence length="70" mass="7877">MLQAPNTLADLDRLITLVGQEREEEIRQVACLRPDSPELAEAKRGLAILTQTLAALHRYRLALEGLLNRQ</sequence>
<dbReference type="EMBL" id="CP001349">
    <property type="protein sequence ID" value="ACL57398.1"/>
    <property type="molecule type" value="Genomic_DNA"/>
</dbReference>
<proteinExistence type="predicted"/>
<dbReference type="Proteomes" id="UP000008207">
    <property type="component" value="Chromosome"/>
</dbReference>
<protein>
    <submittedName>
        <fullName evidence="1">Uncharacterized protein</fullName>
    </submittedName>
</protein>